<dbReference type="Proteomes" id="UP001610446">
    <property type="component" value="Unassembled WGS sequence"/>
</dbReference>
<comment type="caution">
    <text evidence="1">The sequence shown here is derived from an EMBL/GenBank/DDBJ whole genome shotgun (WGS) entry which is preliminary data.</text>
</comment>
<dbReference type="PANTHER" id="PTHR40617:SF1">
    <property type="entry name" value="ATTH DOMAIN-CONTAINING PROTEIN-RELATED"/>
    <property type="match status" value="1"/>
</dbReference>
<gene>
    <name evidence="1" type="ORF">BJY01DRAFT_250293</name>
</gene>
<dbReference type="InterPro" id="IPR053112">
    <property type="entry name" value="Fungal_Dehydratase/Hydratase"/>
</dbReference>
<protein>
    <submittedName>
        <fullName evidence="1">Uncharacterized protein</fullName>
    </submittedName>
</protein>
<reference evidence="1 2" key="1">
    <citation type="submission" date="2024-07" db="EMBL/GenBank/DDBJ databases">
        <title>Section-level genome sequencing and comparative genomics of Aspergillus sections Usti and Cavernicolus.</title>
        <authorList>
            <consortium name="Lawrence Berkeley National Laboratory"/>
            <person name="Nybo J.L."/>
            <person name="Vesth T.C."/>
            <person name="Theobald S."/>
            <person name="Frisvad J.C."/>
            <person name="Larsen T.O."/>
            <person name="Kjaerboelling I."/>
            <person name="Rothschild-Mancinelli K."/>
            <person name="Lyhne E.K."/>
            <person name="Kogle M.E."/>
            <person name="Barry K."/>
            <person name="Clum A."/>
            <person name="Na H."/>
            <person name="Ledsgaard L."/>
            <person name="Lin J."/>
            <person name="Lipzen A."/>
            <person name="Kuo A."/>
            <person name="Riley R."/>
            <person name="Mondo S."/>
            <person name="Labutti K."/>
            <person name="Haridas S."/>
            <person name="Pangalinan J."/>
            <person name="Salamov A.A."/>
            <person name="Simmons B.A."/>
            <person name="Magnuson J.K."/>
            <person name="Chen J."/>
            <person name="Drula E."/>
            <person name="Henrissat B."/>
            <person name="Wiebenga A."/>
            <person name="Lubbers R.J."/>
            <person name="Gomes A.C."/>
            <person name="Makela M.R."/>
            <person name="Stajich J."/>
            <person name="Grigoriev I.V."/>
            <person name="Mortensen U.H."/>
            <person name="De Vries R.P."/>
            <person name="Baker S.E."/>
            <person name="Andersen M.R."/>
        </authorList>
    </citation>
    <scope>NUCLEOTIDE SEQUENCE [LARGE SCALE GENOMIC DNA]</scope>
    <source>
        <strain evidence="1 2">CBS 123904</strain>
    </source>
</reference>
<proteinExistence type="predicted"/>
<sequence>MGLTNGNLTFFNPYFDKSHLLLCAYLIHSTAPRVSTQFTNIRSRSRTSPQTGAVYPQRWTLGVEGRGLLEVHSVFGGDQELVYPGGASPFYVGFARFRGVFDGRVVTGFGGGEVRFVAPT</sequence>
<name>A0ABR4JIF7_9EURO</name>
<evidence type="ECO:0000313" key="1">
    <source>
        <dbReference type="EMBL" id="KAL2839811.1"/>
    </source>
</evidence>
<keyword evidence="2" id="KW-1185">Reference proteome</keyword>
<accession>A0ABR4JIF7</accession>
<dbReference type="EMBL" id="JBFXLU010000128">
    <property type="protein sequence ID" value="KAL2839811.1"/>
    <property type="molecule type" value="Genomic_DNA"/>
</dbReference>
<organism evidence="1 2">
    <name type="scientific">Aspergillus pseudoustus</name>
    <dbReference type="NCBI Taxonomy" id="1810923"/>
    <lineage>
        <taxon>Eukaryota</taxon>
        <taxon>Fungi</taxon>
        <taxon>Dikarya</taxon>
        <taxon>Ascomycota</taxon>
        <taxon>Pezizomycotina</taxon>
        <taxon>Eurotiomycetes</taxon>
        <taxon>Eurotiomycetidae</taxon>
        <taxon>Eurotiales</taxon>
        <taxon>Aspergillaceae</taxon>
        <taxon>Aspergillus</taxon>
        <taxon>Aspergillus subgen. Nidulantes</taxon>
    </lineage>
</organism>
<evidence type="ECO:0000313" key="2">
    <source>
        <dbReference type="Proteomes" id="UP001610446"/>
    </source>
</evidence>
<dbReference type="PANTHER" id="PTHR40617">
    <property type="entry name" value="TERPENE CYCLASE ASQC"/>
    <property type="match status" value="1"/>
</dbReference>
<dbReference type="SUPFAM" id="SSF159245">
    <property type="entry name" value="AttH-like"/>
    <property type="match status" value="1"/>
</dbReference>